<comment type="subcellular location">
    <subcellularLocation>
        <location evidence="2">Membrane</location>
    </subcellularLocation>
</comment>
<keyword evidence="6 11" id="KW-0812">Transmembrane</keyword>
<evidence type="ECO:0000256" key="9">
    <source>
        <dbReference type="ARBA" id="ARBA00023012"/>
    </source>
</evidence>
<dbReference type="GO" id="GO:0005886">
    <property type="term" value="C:plasma membrane"/>
    <property type="evidence" value="ECO:0007669"/>
    <property type="project" value="TreeGrafter"/>
</dbReference>
<feature type="compositionally biased region" description="Basic and acidic residues" evidence="10">
    <location>
        <begin position="826"/>
        <end position="836"/>
    </location>
</feature>
<dbReference type="EC" id="2.7.13.3" evidence="3"/>
<reference evidence="14" key="1">
    <citation type="submission" date="2021-01" db="EMBL/GenBank/DDBJ databases">
        <title>WGS of actinomycetes isolated from Thailand.</title>
        <authorList>
            <person name="Thawai C."/>
        </authorList>
    </citation>
    <scope>NUCLEOTIDE SEQUENCE</scope>
    <source>
        <strain evidence="14">RCU-197</strain>
    </source>
</reference>
<comment type="catalytic activity">
    <reaction evidence="1">
        <text>ATP + protein L-histidine = ADP + protein N-phospho-L-histidine.</text>
        <dbReference type="EC" id="2.7.13.3"/>
    </reaction>
</comment>
<feature type="domain" description="HAMP" evidence="13">
    <location>
        <begin position="379"/>
        <end position="448"/>
    </location>
</feature>
<keyword evidence="9" id="KW-0902">Two-component regulatory system</keyword>
<dbReference type="InterPro" id="IPR013587">
    <property type="entry name" value="Nitrate/nitrite_sensing"/>
</dbReference>
<dbReference type="InterPro" id="IPR036890">
    <property type="entry name" value="HATPase_C_sf"/>
</dbReference>
<evidence type="ECO:0000256" key="8">
    <source>
        <dbReference type="ARBA" id="ARBA00022989"/>
    </source>
</evidence>
<dbReference type="PANTHER" id="PTHR45436">
    <property type="entry name" value="SENSOR HISTIDINE KINASE YKOH"/>
    <property type="match status" value="1"/>
</dbReference>
<evidence type="ECO:0000256" key="7">
    <source>
        <dbReference type="ARBA" id="ARBA00022777"/>
    </source>
</evidence>
<evidence type="ECO:0000313" key="15">
    <source>
        <dbReference type="Proteomes" id="UP000661858"/>
    </source>
</evidence>
<dbReference type="PROSITE" id="PS50885">
    <property type="entry name" value="HAMP"/>
    <property type="match status" value="1"/>
</dbReference>
<gene>
    <name evidence="14" type="ORF">JK359_17230</name>
</gene>
<dbReference type="GO" id="GO:0000160">
    <property type="term" value="P:phosphorelay signal transduction system"/>
    <property type="evidence" value="ECO:0007669"/>
    <property type="project" value="UniProtKB-KW"/>
</dbReference>
<organism evidence="14 15">
    <name type="scientific">Streptomyces actinomycinicus</name>
    <dbReference type="NCBI Taxonomy" id="1695166"/>
    <lineage>
        <taxon>Bacteria</taxon>
        <taxon>Bacillati</taxon>
        <taxon>Actinomycetota</taxon>
        <taxon>Actinomycetes</taxon>
        <taxon>Kitasatosporales</taxon>
        <taxon>Streptomycetaceae</taxon>
        <taxon>Streptomyces</taxon>
    </lineage>
</organism>
<dbReference type="InterPro" id="IPR005467">
    <property type="entry name" value="His_kinase_dom"/>
</dbReference>
<feature type="domain" description="Histidine kinase" evidence="12">
    <location>
        <begin position="565"/>
        <end position="670"/>
    </location>
</feature>
<keyword evidence="15" id="KW-1185">Reference proteome</keyword>
<feature type="compositionally biased region" description="Basic residues" evidence="10">
    <location>
        <begin position="757"/>
        <end position="771"/>
    </location>
</feature>
<dbReference type="PANTHER" id="PTHR45436:SF5">
    <property type="entry name" value="SENSOR HISTIDINE KINASE TRCS"/>
    <property type="match status" value="1"/>
</dbReference>
<keyword evidence="8 11" id="KW-1133">Transmembrane helix</keyword>
<dbReference type="Pfam" id="PF02518">
    <property type="entry name" value="HATPase_c"/>
    <property type="match status" value="1"/>
</dbReference>
<evidence type="ECO:0000256" key="10">
    <source>
        <dbReference type="SAM" id="MobiDB-lite"/>
    </source>
</evidence>
<evidence type="ECO:0000256" key="6">
    <source>
        <dbReference type="ARBA" id="ARBA00022692"/>
    </source>
</evidence>
<evidence type="ECO:0000259" key="13">
    <source>
        <dbReference type="PROSITE" id="PS50885"/>
    </source>
</evidence>
<evidence type="ECO:0000256" key="3">
    <source>
        <dbReference type="ARBA" id="ARBA00012438"/>
    </source>
</evidence>
<evidence type="ECO:0000259" key="12">
    <source>
        <dbReference type="PROSITE" id="PS50109"/>
    </source>
</evidence>
<name>A0A937EKF5_9ACTN</name>
<evidence type="ECO:0000256" key="5">
    <source>
        <dbReference type="ARBA" id="ARBA00022679"/>
    </source>
</evidence>
<feature type="transmembrane region" description="Helical" evidence="11">
    <location>
        <begin position="43"/>
        <end position="61"/>
    </location>
</feature>
<feature type="region of interest" description="Disordered" evidence="10">
    <location>
        <begin position="1"/>
        <end position="22"/>
    </location>
</feature>
<keyword evidence="11" id="KW-0472">Membrane</keyword>
<dbReference type="InterPro" id="IPR050428">
    <property type="entry name" value="TCS_sensor_his_kinase"/>
</dbReference>
<accession>A0A937EKF5</accession>
<evidence type="ECO:0000313" key="14">
    <source>
        <dbReference type="EMBL" id="MBL1083689.1"/>
    </source>
</evidence>
<dbReference type="Gene3D" id="6.10.340.10">
    <property type="match status" value="1"/>
</dbReference>
<feature type="region of interest" description="Disordered" evidence="10">
    <location>
        <begin position="719"/>
        <end position="867"/>
    </location>
</feature>
<sequence>MNTADHPTASASRCSSRHRAPSFRDRGESRLLRFGGRSIRTKIIALLVIPLVSLVALWAYASLTAAGDVRSLLKADDTYDRLGGPVAALAEGIQAERRAAVAALADPDDDGAQLTVRRSRAETDRLASAVRRRAQGDAVQNLDTAQRATFTDVLNALDELGSLRSRTDHRSGSWDQVMHQYNQVLTPALRFRTSFTALRADRLAQRSAVHNEMVRAREYLSQEDAAIKGVYATMSRGAAPTENQYRVLDSALEAHMLLFDDHLPEFSAGDRAAYDRFLASPAWQELEHRENDFLAHEVTESDTLSEHGTEAGTAGIAKWRDAAHAAVADLGRINNRLAASLSQQAEHDAQSMIRGTVIAGGIGLIAVVLSVLVSMLIGRSLVRQLVRLRNAAEHLATQRLPDVMRRLRTGETVDVAEAAPPLDFGPNEIGQVGRAFNVIQHAAVEAAVEQAELRRAAASVFVNLARRSQVLLHRQLTMLDDMERRTEDPDDLGNLFRLDHLTTRMRRHAEGLIILSGGSPGRAWRRSVPVIDVVRAAVAEVEDYPRIFLRSFPQTSLVGPAVGDVTHLVAELLENATAYSPPGSAVTVIAEVAANGFILEIEDRGIGMGAEARAEAQRRLSDEQEHGLPDAQRLGLFVVNRLARKHGIKVSLKESAYGGTSAVLLIPTELMEGLRPVAAPGGHESPAVAQSSDEAVEQMPLANALRLGRGLSMINAPGTGGAAASAAATRPVRHRPVSSADAGTANTAGEDDPGALPHRRPPAAHTAHSRRDHLTPQRRDDGRPPARPEREASTDGLPRRVRQSSLAPQLRGAGSRPTADGSPARSSRERSPEEARAAVASFSQGLARGKAEGTGPAADAWNEGTRR</sequence>
<dbReference type="SUPFAM" id="SSF55874">
    <property type="entry name" value="ATPase domain of HSP90 chaperone/DNA topoisomerase II/histidine kinase"/>
    <property type="match status" value="1"/>
</dbReference>
<dbReference type="Pfam" id="PF08376">
    <property type="entry name" value="NIT"/>
    <property type="match status" value="1"/>
</dbReference>
<feature type="transmembrane region" description="Helical" evidence="11">
    <location>
        <begin position="357"/>
        <end position="377"/>
    </location>
</feature>
<dbReference type="AlphaFoldDB" id="A0A937EKF5"/>
<dbReference type="PROSITE" id="PS50109">
    <property type="entry name" value="HIS_KIN"/>
    <property type="match status" value="1"/>
</dbReference>
<evidence type="ECO:0000256" key="2">
    <source>
        <dbReference type="ARBA" id="ARBA00004370"/>
    </source>
</evidence>
<evidence type="ECO:0000256" key="4">
    <source>
        <dbReference type="ARBA" id="ARBA00022553"/>
    </source>
</evidence>
<keyword evidence="5" id="KW-0808">Transferase</keyword>
<protein>
    <recommendedName>
        <fullName evidence="3">histidine kinase</fullName>
        <ecNumber evidence="3">2.7.13.3</ecNumber>
    </recommendedName>
</protein>
<keyword evidence="4" id="KW-0597">Phosphoprotein</keyword>
<dbReference type="Gene3D" id="3.30.565.10">
    <property type="entry name" value="Histidine kinase-like ATPase, C-terminal domain"/>
    <property type="match status" value="1"/>
</dbReference>
<dbReference type="EMBL" id="JAERRK010000007">
    <property type="protein sequence ID" value="MBL1083689.1"/>
    <property type="molecule type" value="Genomic_DNA"/>
</dbReference>
<keyword evidence="7 14" id="KW-0418">Kinase</keyword>
<evidence type="ECO:0000256" key="1">
    <source>
        <dbReference type="ARBA" id="ARBA00000085"/>
    </source>
</evidence>
<proteinExistence type="predicted"/>
<feature type="compositionally biased region" description="Basic and acidic residues" evidence="10">
    <location>
        <begin position="772"/>
        <end position="793"/>
    </location>
</feature>
<comment type="caution">
    <text evidence="14">The sequence shown here is derived from an EMBL/GenBank/DDBJ whole genome shotgun (WGS) entry which is preliminary data.</text>
</comment>
<dbReference type="InterPro" id="IPR003594">
    <property type="entry name" value="HATPase_dom"/>
</dbReference>
<dbReference type="RefSeq" id="WP_201836465.1">
    <property type="nucleotide sequence ID" value="NZ_JAERRK010000007.1"/>
</dbReference>
<dbReference type="SMART" id="SM00387">
    <property type="entry name" value="HATPase_c"/>
    <property type="match status" value="1"/>
</dbReference>
<dbReference type="GO" id="GO:0004673">
    <property type="term" value="F:protein histidine kinase activity"/>
    <property type="evidence" value="ECO:0007669"/>
    <property type="project" value="UniProtKB-EC"/>
</dbReference>
<dbReference type="InterPro" id="IPR003660">
    <property type="entry name" value="HAMP_dom"/>
</dbReference>
<evidence type="ECO:0000256" key="11">
    <source>
        <dbReference type="SAM" id="Phobius"/>
    </source>
</evidence>
<dbReference type="Proteomes" id="UP000661858">
    <property type="component" value="Unassembled WGS sequence"/>
</dbReference>